<organism evidence="1 2">
    <name type="scientific">Methanothrix thermoacetophila (strain DSM 6194 / JCM 14653 / NBRC 101360 / PT)</name>
    <name type="common">Methanosaeta thermophila</name>
    <dbReference type="NCBI Taxonomy" id="349307"/>
    <lineage>
        <taxon>Archaea</taxon>
        <taxon>Methanobacteriati</taxon>
        <taxon>Methanobacteriota</taxon>
        <taxon>Stenosarchaea group</taxon>
        <taxon>Methanomicrobia</taxon>
        <taxon>Methanotrichales</taxon>
        <taxon>Methanotrichaceae</taxon>
        <taxon>Methanothrix</taxon>
    </lineage>
</organism>
<sequence>MKKVNVWIEPEMREYIKSKKTDLRIATTCEGPLIFSIKTSPPKETDFCMEVEGKRIYISAVQAPLIKSIDRRMLPRCALERRR</sequence>
<dbReference type="RefSeq" id="WP_011696728.1">
    <property type="nucleotide sequence ID" value="NC_008553.1"/>
</dbReference>
<evidence type="ECO:0000313" key="1">
    <source>
        <dbReference type="EMBL" id="ABK15349.1"/>
    </source>
</evidence>
<protein>
    <submittedName>
        <fullName evidence="1">Uncharacterized protein</fullName>
    </submittedName>
</protein>
<dbReference type="AlphaFoldDB" id="A0B9H5"/>
<dbReference type="KEGG" id="mtp:Mthe_1579"/>
<evidence type="ECO:0000313" key="2">
    <source>
        <dbReference type="Proteomes" id="UP000000674"/>
    </source>
</evidence>
<keyword evidence="2" id="KW-1185">Reference proteome</keyword>
<dbReference type="EMBL" id="CP000477">
    <property type="protein sequence ID" value="ABK15349.1"/>
    <property type="molecule type" value="Genomic_DNA"/>
</dbReference>
<dbReference type="GeneID" id="4461907"/>
<dbReference type="HOGENOM" id="CLU_188840_0_0_2"/>
<reference evidence="1 2" key="1">
    <citation type="submission" date="2006-10" db="EMBL/GenBank/DDBJ databases">
        <title>Complete sequence of Methanosaeta thermophila PT.</title>
        <authorList>
            <consortium name="US DOE Joint Genome Institute"/>
            <person name="Copeland A."/>
            <person name="Lucas S."/>
            <person name="Lapidus A."/>
            <person name="Barry K."/>
            <person name="Detter J.C."/>
            <person name="Glavina del Rio T."/>
            <person name="Hammon N."/>
            <person name="Israni S."/>
            <person name="Pitluck S."/>
            <person name="Chain P."/>
            <person name="Malfatti S."/>
            <person name="Shin M."/>
            <person name="Vergez L."/>
            <person name="Schmutz J."/>
            <person name="Larimer F."/>
            <person name="Land M."/>
            <person name="Hauser L."/>
            <person name="Kyrpides N."/>
            <person name="Kim E."/>
            <person name="Smith K.S."/>
            <person name="Ingram-Smith C."/>
            <person name="Richardson P."/>
        </authorList>
    </citation>
    <scope>NUCLEOTIDE SEQUENCE [LARGE SCALE GENOMIC DNA]</scope>
    <source>
        <strain evidence="2">DSM 6194 / JCM 14653 / NBRC 101360 / PT</strain>
    </source>
</reference>
<proteinExistence type="predicted"/>
<name>A0B9H5_METTP</name>
<dbReference type="Proteomes" id="UP000000674">
    <property type="component" value="Chromosome"/>
</dbReference>
<accession>A0B9H5</accession>
<gene>
    <name evidence="1" type="ordered locus">Mthe_1579</name>
</gene>
<dbReference type="OrthoDB" id="52980at2157"/>